<gene>
    <name evidence="1" type="ORF">EJ02DRAFT_297403</name>
</gene>
<reference evidence="1" key="1">
    <citation type="journal article" date="2020" name="Stud. Mycol.">
        <title>101 Dothideomycetes genomes: a test case for predicting lifestyles and emergence of pathogens.</title>
        <authorList>
            <person name="Haridas S."/>
            <person name="Albert R."/>
            <person name="Binder M."/>
            <person name="Bloem J."/>
            <person name="Labutti K."/>
            <person name="Salamov A."/>
            <person name="Andreopoulos B."/>
            <person name="Baker S."/>
            <person name="Barry K."/>
            <person name="Bills G."/>
            <person name="Bluhm B."/>
            <person name="Cannon C."/>
            <person name="Castanera R."/>
            <person name="Culley D."/>
            <person name="Daum C."/>
            <person name="Ezra D."/>
            <person name="Gonzalez J."/>
            <person name="Henrissat B."/>
            <person name="Kuo A."/>
            <person name="Liang C."/>
            <person name="Lipzen A."/>
            <person name="Lutzoni F."/>
            <person name="Magnuson J."/>
            <person name="Mondo S."/>
            <person name="Nolan M."/>
            <person name="Ohm R."/>
            <person name="Pangilinan J."/>
            <person name="Park H.-J."/>
            <person name="Ramirez L."/>
            <person name="Alfaro M."/>
            <person name="Sun H."/>
            <person name="Tritt A."/>
            <person name="Yoshinaga Y."/>
            <person name="Zwiers L.-H."/>
            <person name="Turgeon B."/>
            <person name="Goodwin S."/>
            <person name="Spatafora J."/>
            <person name="Crous P."/>
            <person name="Grigoriev I."/>
        </authorList>
    </citation>
    <scope>NUCLEOTIDE SEQUENCE</scope>
    <source>
        <strain evidence="1">CBS 161.51</strain>
    </source>
</reference>
<dbReference type="EMBL" id="ML976068">
    <property type="protein sequence ID" value="KAF1940152.1"/>
    <property type="molecule type" value="Genomic_DNA"/>
</dbReference>
<feature type="non-terminal residue" evidence="1">
    <location>
        <position position="112"/>
    </location>
</feature>
<organism evidence="1 2">
    <name type="scientific">Clathrospora elynae</name>
    <dbReference type="NCBI Taxonomy" id="706981"/>
    <lineage>
        <taxon>Eukaryota</taxon>
        <taxon>Fungi</taxon>
        <taxon>Dikarya</taxon>
        <taxon>Ascomycota</taxon>
        <taxon>Pezizomycotina</taxon>
        <taxon>Dothideomycetes</taxon>
        <taxon>Pleosporomycetidae</taxon>
        <taxon>Pleosporales</taxon>
        <taxon>Diademaceae</taxon>
        <taxon>Clathrospora</taxon>
    </lineage>
</organism>
<evidence type="ECO:0000313" key="2">
    <source>
        <dbReference type="Proteomes" id="UP000800038"/>
    </source>
</evidence>
<feature type="non-terminal residue" evidence="1">
    <location>
        <position position="1"/>
    </location>
</feature>
<evidence type="ECO:0000313" key="1">
    <source>
        <dbReference type="EMBL" id="KAF1940152.1"/>
    </source>
</evidence>
<dbReference type="OrthoDB" id="3766258at2759"/>
<proteinExistence type="predicted"/>
<dbReference type="AlphaFoldDB" id="A0A6A5SK15"/>
<keyword evidence="2" id="KW-1185">Reference proteome</keyword>
<protein>
    <submittedName>
        <fullName evidence="1">Uncharacterized protein</fullName>
    </submittedName>
</protein>
<accession>A0A6A5SK15</accession>
<sequence length="112" mass="12939">FCFECRIWIFSELDWERHSSQHANSPDIIYGPIIVEGIVAAPRRCLYCMKQGRFVQMESQSHYVEHIEGHISQQLGDGCNIELRCPHHSCAQVDLTQSELRDHFDTVHGISL</sequence>
<name>A0A6A5SK15_9PLEO</name>
<dbReference type="Proteomes" id="UP000800038">
    <property type="component" value="Unassembled WGS sequence"/>
</dbReference>